<reference evidence="2 3" key="1">
    <citation type="journal article" date="2016" name="Int. J. Syst. Evol. Microbiol.">
        <title>Pyruvatibacter mobilis gen. nov., sp. nov., a marine bacterium from the culture broth of Picochlorum sp. 122.</title>
        <authorList>
            <person name="Wang G."/>
            <person name="Tang M."/>
            <person name="Wu H."/>
            <person name="Dai S."/>
            <person name="Li T."/>
            <person name="Chen C."/>
            <person name="He H."/>
            <person name="Fan J."/>
            <person name="Xiang W."/>
            <person name="Li X."/>
        </authorList>
    </citation>
    <scope>NUCLEOTIDE SEQUENCE [LARGE SCALE GENOMIC DNA]</scope>
    <source>
        <strain evidence="2 3">GYP-11</strain>
    </source>
</reference>
<keyword evidence="3" id="KW-1185">Reference proteome</keyword>
<dbReference type="Gene3D" id="3.40.50.2000">
    <property type="entry name" value="Glycogen Phosphorylase B"/>
    <property type="match status" value="2"/>
</dbReference>
<keyword evidence="2" id="KW-0808">Transferase</keyword>
<proteinExistence type="predicted"/>
<dbReference type="GeneID" id="300655334"/>
<dbReference type="CDD" id="cd03811">
    <property type="entry name" value="GT4_GT28_WabH-like"/>
    <property type="match status" value="1"/>
</dbReference>
<dbReference type="GO" id="GO:0016757">
    <property type="term" value="F:glycosyltransferase activity"/>
    <property type="evidence" value="ECO:0007669"/>
    <property type="project" value="UniProtKB-ARBA"/>
</dbReference>
<evidence type="ECO:0000313" key="2">
    <source>
        <dbReference type="EMBL" id="NBG96185.1"/>
    </source>
</evidence>
<dbReference type="EMBL" id="WXYQ01000007">
    <property type="protein sequence ID" value="NBG96185.1"/>
    <property type="molecule type" value="Genomic_DNA"/>
</dbReference>
<dbReference type="SUPFAM" id="SSF53756">
    <property type="entry name" value="UDP-Glycosyltransferase/glycogen phosphorylase"/>
    <property type="match status" value="1"/>
</dbReference>
<gene>
    <name evidence="2" type="ORF">GTQ45_10620</name>
</gene>
<name>A0A845QC09_9HYPH</name>
<feature type="domain" description="Glycosyltransferase subfamily 4-like N-terminal" evidence="1">
    <location>
        <begin position="12"/>
        <end position="148"/>
    </location>
</feature>
<comment type="caution">
    <text evidence="2">The sequence shown here is derived from an EMBL/GenBank/DDBJ whole genome shotgun (WGS) entry which is preliminary data.</text>
</comment>
<evidence type="ECO:0000313" key="3">
    <source>
        <dbReference type="Proteomes" id="UP000470384"/>
    </source>
</evidence>
<dbReference type="Proteomes" id="UP000470384">
    <property type="component" value="Unassembled WGS sequence"/>
</dbReference>
<dbReference type="OrthoDB" id="529131at2"/>
<dbReference type="Pfam" id="PF13692">
    <property type="entry name" value="Glyco_trans_1_4"/>
    <property type="match status" value="1"/>
</dbReference>
<dbReference type="InterPro" id="IPR028098">
    <property type="entry name" value="Glyco_trans_4-like_N"/>
</dbReference>
<dbReference type="RefSeq" id="WP_160588247.1">
    <property type="nucleotide sequence ID" value="NZ_BMHN01000001.1"/>
</dbReference>
<organism evidence="2 3">
    <name type="scientific">Pyruvatibacter mobilis</name>
    <dbReference type="NCBI Taxonomy" id="1712261"/>
    <lineage>
        <taxon>Bacteria</taxon>
        <taxon>Pseudomonadati</taxon>
        <taxon>Pseudomonadota</taxon>
        <taxon>Alphaproteobacteria</taxon>
        <taxon>Hyphomicrobiales</taxon>
        <taxon>Parvibaculaceae</taxon>
        <taxon>Pyruvatibacter</taxon>
    </lineage>
</organism>
<evidence type="ECO:0000259" key="1">
    <source>
        <dbReference type="Pfam" id="PF13439"/>
    </source>
</evidence>
<protein>
    <submittedName>
        <fullName evidence="2">Glycosyltransferase</fullName>
    </submittedName>
</protein>
<accession>A0A845QC09</accession>
<sequence>MNILHTIAGGPVGGAERFFVDLAIALQEAGHDSRAVMRPNEARGQLLDQAGVRHADVPFKRWLDFTTPRTIRRMAKDMQADIVLAWMGRAARATPEGDYARIARHGGYYNLSSFRGFDAQVCNTPDLVRYLTEGGFDPDTVHFIPNFTPIDPRPPLARADFETPDDAPLLLAMGRMHDAKAFDVTLDALAMTPGAWLWIAGAGPLEAELRQQARDLGIDGRVRWLGWRDDPGRLLRTADICVFPSRTEPFGNVIIAAWAHGTPVVTADATGPAWLVRDGEDALLVPKNNAEAVAASIARLRNDDTLAARLVAAGSARVEAEFSQSACLERYLSLFAQVKERRG</sequence>
<dbReference type="PANTHER" id="PTHR12526">
    <property type="entry name" value="GLYCOSYLTRANSFERASE"/>
    <property type="match status" value="1"/>
</dbReference>
<dbReference type="AlphaFoldDB" id="A0A845QC09"/>
<dbReference type="Pfam" id="PF13439">
    <property type="entry name" value="Glyco_transf_4"/>
    <property type="match status" value="1"/>
</dbReference>